<feature type="transmembrane region" description="Helical" evidence="1">
    <location>
        <begin position="12"/>
        <end position="31"/>
    </location>
</feature>
<keyword evidence="1" id="KW-0812">Transmembrane</keyword>
<sequence>MRQQAARSVRRHVAFLLGLVVTGAAIGWYRAGDRTGAAPV</sequence>
<reference evidence="3" key="1">
    <citation type="submission" date="2015-04" db="EMBL/GenBank/DDBJ databases">
        <title>Physiological reanalysis, assessment of diazotrophy, and genome sequences of multiple isolates of Streptomyces thermoautotrophicus.</title>
        <authorList>
            <person name="MacKellar D.C."/>
            <person name="Lieber L."/>
            <person name="Norman J."/>
            <person name="Bolger A."/>
            <person name="Tobin C."/>
            <person name="Murray J.W."/>
            <person name="Chang R."/>
            <person name="Ford T."/>
            <person name="Nguyen P.Q."/>
            <person name="Woodward J."/>
            <person name="Permingeat H."/>
            <person name="Joshi N.S."/>
            <person name="Silver P.A."/>
            <person name="Usadel B."/>
            <person name="Rutherford A.W."/>
            <person name="Friesen M."/>
            <person name="Prell J."/>
        </authorList>
    </citation>
    <scope>NUCLEOTIDE SEQUENCE [LARGE SCALE GENOMIC DNA]</scope>
    <source>
        <strain evidence="3">H1</strain>
    </source>
</reference>
<keyword evidence="1" id="KW-1133">Transmembrane helix</keyword>
<organism evidence="2 3">
    <name type="scientific">Carbonactinospora thermoautotrophica</name>
    <dbReference type="NCBI Taxonomy" id="1469144"/>
    <lineage>
        <taxon>Bacteria</taxon>
        <taxon>Bacillati</taxon>
        <taxon>Actinomycetota</taxon>
        <taxon>Actinomycetes</taxon>
        <taxon>Kitasatosporales</taxon>
        <taxon>Carbonactinosporaceae</taxon>
        <taxon>Carbonactinospora</taxon>
    </lineage>
</organism>
<comment type="caution">
    <text evidence="2">The sequence shown here is derived from an EMBL/GenBank/DDBJ whole genome shotgun (WGS) entry which is preliminary data.</text>
</comment>
<gene>
    <name evidence="2" type="ORF">LI90_1585</name>
</gene>
<evidence type="ECO:0000256" key="1">
    <source>
        <dbReference type="SAM" id="Phobius"/>
    </source>
</evidence>
<proteinExistence type="predicted"/>
<dbReference type="RefSeq" id="WP_267593707.1">
    <property type="nucleotide sequence ID" value="NZ_CP171739.1"/>
</dbReference>
<dbReference type="PATRIC" id="fig|1469144.10.peg.1733"/>
<evidence type="ECO:0000313" key="2">
    <source>
        <dbReference type="EMBL" id="KWW99945.1"/>
    </source>
</evidence>
<dbReference type="AlphaFoldDB" id="A0A132MQD2"/>
<protein>
    <submittedName>
        <fullName evidence="2">Uncharacterized protein</fullName>
    </submittedName>
</protein>
<keyword evidence="1" id="KW-0472">Membrane</keyword>
<dbReference type="Proteomes" id="UP000070188">
    <property type="component" value="Unassembled WGS sequence"/>
</dbReference>
<accession>A0A132MQD2</accession>
<name>A0A132MQD2_9ACTN</name>
<evidence type="ECO:0000313" key="3">
    <source>
        <dbReference type="Proteomes" id="UP000070188"/>
    </source>
</evidence>
<dbReference type="EMBL" id="LAXD01000001">
    <property type="protein sequence ID" value="KWW99945.1"/>
    <property type="molecule type" value="Genomic_DNA"/>
</dbReference>
<keyword evidence="3" id="KW-1185">Reference proteome</keyword>